<evidence type="ECO:0000256" key="1">
    <source>
        <dbReference type="SAM" id="SignalP"/>
    </source>
</evidence>
<organism evidence="2 3">
    <name type="scientific">Corallococcus aberystwythensis</name>
    <dbReference type="NCBI Taxonomy" id="2316722"/>
    <lineage>
        <taxon>Bacteria</taxon>
        <taxon>Pseudomonadati</taxon>
        <taxon>Myxococcota</taxon>
        <taxon>Myxococcia</taxon>
        <taxon>Myxococcales</taxon>
        <taxon>Cystobacterineae</taxon>
        <taxon>Myxococcaceae</taxon>
        <taxon>Corallococcus</taxon>
    </lineage>
</organism>
<dbReference type="Pfam" id="PF07538">
    <property type="entry name" value="ChW"/>
    <property type="match status" value="1"/>
</dbReference>
<dbReference type="RefSeq" id="WP_120557765.1">
    <property type="nucleotide sequence ID" value="NZ_RAWK01000153.1"/>
</dbReference>
<accession>A0A3A8QDH4</accession>
<feature type="chain" id="PRO_5017480861" evidence="1">
    <location>
        <begin position="17"/>
        <end position="155"/>
    </location>
</feature>
<keyword evidence="1" id="KW-0732">Signal</keyword>
<dbReference type="AlphaFoldDB" id="A0A3A8QDH4"/>
<protein>
    <submittedName>
        <fullName evidence="2">Uncharacterized protein</fullName>
    </submittedName>
</protein>
<reference evidence="3" key="1">
    <citation type="submission" date="2018-09" db="EMBL/GenBank/DDBJ databases">
        <authorList>
            <person name="Livingstone P.G."/>
            <person name="Whitworth D.E."/>
        </authorList>
    </citation>
    <scope>NUCLEOTIDE SEQUENCE [LARGE SCALE GENOMIC DNA]</scope>
    <source>
        <strain evidence="3">AB050A</strain>
    </source>
</reference>
<evidence type="ECO:0000313" key="3">
    <source>
        <dbReference type="Proteomes" id="UP000267003"/>
    </source>
</evidence>
<sequence>MKSLLVGMMLASTLSAAPSKTVTLVGTVHSEDIGNQTSSRATWLPTQPKRIEQFELHLKRPMKAVQLAYQCHLQDLGDSGWLPEGTPCGTQGEARRLEAFGIRLRGEGAHLYTVRYWCKVEGMERPMGPLTDGAMCGSTGEGRKLLGMQVELVRK</sequence>
<feature type="signal peptide" evidence="1">
    <location>
        <begin position="1"/>
        <end position="16"/>
    </location>
</feature>
<proteinExistence type="predicted"/>
<evidence type="ECO:0000313" key="2">
    <source>
        <dbReference type="EMBL" id="RKH61264.1"/>
    </source>
</evidence>
<dbReference type="Proteomes" id="UP000267003">
    <property type="component" value="Unassembled WGS sequence"/>
</dbReference>
<name>A0A3A8QDH4_9BACT</name>
<dbReference type="InterPro" id="IPR006637">
    <property type="entry name" value="ChW"/>
</dbReference>
<comment type="caution">
    <text evidence="2">The sequence shown here is derived from an EMBL/GenBank/DDBJ whole genome shotgun (WGS) entry which is preliminary data.</text>
</comment>
<dbReference type="OrthoDB" id="5511699at2"/>
<dbReference type="EMBL" id="RAWK01000153">
    <property type="protein sequence ID" value="RKH61264.1"/>
    <property type="molecule type" value="Genomic_DNA"/>
</dbReference>
<keyword evidence="3" id="KW-1185">Reference proteome</keyword>
<gene>
    <name evidence="2" type="ORF">D7W81_24235</name>
</gene>